<evidence type="ECO:0000256" key="2">
    <source>
        <dbReference type="ARBA" id="ARBA00022801"/>
    </source>
</evidence>
<dbReference type="PROSITE" id="PS51462">
    <property type="entry name" value="NUDIX"/>
    <property type="match status" value="1"/>
</dbReference>
<dbReference type="RefSeq" id="WP_252168134.1">
    <property type="nucleotide sequence ID" value="NZ_CP084930.1"/>
</dbReference>
<accession>A0ABY4XC63</accession>
<dbReference type="Pfam" id="PF00293">
    <property type="entry name" value="NUDIX"/>
    <property type="match status" value="1"/>
</dbReference>
<name>A0ABY4XC63_9SPHN</name>
<evidence type="ECO:0000259" key="3">
    <source>
        <dbReference type="PROSITE" id="PS51462"/>
    </source>
</evidence>
<dbReference type="PANTHER" id="PTHR43046:SF14">
    <property type="entry name" value="MUTT_NUDIX FAMILY PROTEIN"/>
    <property type="match status" value="1"/>
</dbReference>
<keyword evidence="2" id="KW-0378">Hydrolase</keyword>
<evidence type="ECO:0000256" key="1">
    <source>
        <dbReference type="ARBA" id="ARBA00001946"/>
    </source>
</evidence>
<dbReference type="InterPro" id="IPR000086">
    <property type="entry name" value="NUDIX_hydrolase_dom"/>
</dbReference>
<organism evidence="4 5">
    <name type="scientific">Sphingomonas morindae</name>
    <dbReference type="NCBI Taxonomy" id="1541170"/>
    <lineage>
        <taxon>Bacteria</taxon>
        <taxon>Pseudomonadati</taxon>
        <taxon>Pseudomonadota</taxon>
        <taxon>Alphaproteobacteria</taxon>
        <taxon>Sphingomonadales</taxon>
        <taxon>Sphingomonadaceae</taxon>
        <taxon>Sphingomonas</taxon>
    </lineage>
</organism>
<dbReference type="SUPFAM" id="SSF55811">
    <property type="entry name" value="Nudix"/>
    <property type="match status" value="1"/>
</dbReference>
<protein>
    <submittedName>
        <fullName evidence="4">NUDIX domain-containing protein</fullName>
    </submittedName>
</protein>
<evidence type="ECO:0000313" key="4">
    <source>
        <dbReference type="EMBL" id="USI74331.1"/>
    </source>
</evidence>
<dbReference type="Proteomes" id="UP001056937">
    <property type="component" value="Chromosome 1"/>
</dbReference>
<comment type="cofactor">
    <cofactor evidence="1">
        <name>Mg(2+)</name>
        <dbReference type="ChEBI" id="CHEBI:18420"/>
    </cofactor>
</comment>
<feature type="domain" description="Nudix hydrolase" evidence="3">
    <location>
        <begin position="20"/>
        <end position="149"/>
    </location>
</feature>
<dbReference type="PANTHER" id="PTHR43046">
    <property type="entry name" value="GDP-MANNOSE MANNOSYL HYDROLASE"/>
    <property type="match status" value="1"/>
</dbReference>
<dbReference type="PROSITE" id="PS00893">
    <property type="entry name" value="NUDIX_BOX"/>
    <property type="match status" value="1"/>
</dbReference>
<evidence type="ECO:0000313" key="5">
    <source>
        <dbReference type="Proteomes" id="UP001056937"/>
    </source>
</evidence>
<proteinExistence type="predicted"/>
<keyword evidence="5" id="KW-1185">Reference proteome</keyword>
<dbReference type="Gene3D" id="3.90.79.10">
    <property type="entry name" value="Nucleoside Triphosphate Pyrophosphohydrolase"/>
    <property type="match status" value="1"/>
</dbReference>
<dbReference type="InterPro" id="IPR015797">
    <property type="entry name" value="NUDIX_hydrolase-like_dom_sf"/>
</dbReference>
<dbReference type="EMBL" id="CP084930">
    <property type="protein sequence ID" value="USI74331.1"/>
    <property type="molecule type" value="Genomic_DNA"/>
</dbReference>
<sequence length="150" mass="15864">MTGPVPQETASASPQAPAPAPRLGCGALILRGDAILLVHRRRAPEAGHWGIPGGKVDWLEPVPRAVEREIAEETGLRIAARDLLCVVDQIDAHGGTHWVAPIYLVPEVSGEAVLREPEALAALGWFPRDALPQPLTLATRTALAAFAARG</sequence>
<dbReference type="InterPro" id="IPR020084">
    <property type="entry name" value="NUDIX_hydrolase_CS"/>
</dbReference>
<reference evidence="4" key="1">
    <citation type="journal article" date="2022" name="Toxins">
        <title>Genomic Analysis of Sphingopyxis sp. USTB-05 for Biodegrading Cyanobacterial Hepatotoxins.</title>
        <authorList>
            <person name="Liu C."/>
            <person name="Xu Q."/>
            <person name="Zhao Z."/>
            <person name="Zhang H."/>
            <person name="Liu X."/>
            <person name="Yin C."/>
            <person name="Liu Y."/>
            <person name="Yan H."/>
        </authorList>
    </citation>
    <scope>NUCLEOTIDE SEQUENCE</scope>
    <source>
        <strain evidence="4">NBD5</strain>
    </source>
</reference>
<gene>
    <name evidence="4" type="ORF">LHA26_07760</name>
</gene>